<dbReference type="InterPro" id="IPR029052">
    <property type="entry name" value="Metallo-depent_PP-like"/>
</dbReference>
<gene>
    <name evidence="1" type="ORF">BO222_08050</name>
</gene>
<name>A0A1U7NF46_9FIRM</name>
<dbReference type="Gene3D" id="3.60.21.10">
    <property type="match status" value="1"/>
</dbReference>
<evidence type="ECO:0000313" key="1">
    <source>
        <dbReference type="EMBL" id="OLU38647.1"/>
    </source>
</evidence>
<dbReference type="EMBL" id="MPJW01000157">
    <property type="protein sequence ID" value="OLU38647.1"/>
    <property type="molecule type" value="Genomic_DNA"/>
</dbReference>
<keyword evidence="2" id="KW-1185">Reference proteome</keyword>
<dbReference type="PANTHER" id="PTHR31302:SF0">
    <property type="entry name" value="TRANSMEMBRANE PROTEIN WITH METALLOPHOSPHOESTERASE DOMAIN"/>
    <property type="match status" value="1"/>
</dbReference>
<dbReference type="AlphaFoldDB" id="A0A1U7NF46"/>
<sequence>MLVIGVLILVISLDISIYRMFYINPDGFRVTYKTIHSKKIPDSLNQVSLVYFSDLEYGTFSDPEKTNAVFEKIKQLNPDLFVFGGDLFASDYTVTDADKDQMNAWLASIQAPLGKFALYGEQDLVNEGRLVNVQEIYNNTQIEILDNTTRLITNQSREGIRFAAFGLDLNTDSSLAALNPEQFNFAFSHYPDHLLNEYVTNAPIDLAAAGNAHGTQITWPIKGGYRLWPGSENLNRADQKNLPFDYYLTSGLGCINIRARLNAPVEIVYFMFSNQ</sequence>
<evidence type="ECO:0008006" key="3">
    <source>
        <dbReference type="Google" id="ProtNLM"/>
    </source>
</evidence>
<dbReference type="SUPFAM" id="SSF56300">
    <property type="entry name" value="Metallo-dependent phosphatases"/>
    <property type="match status" value="1"/>
</dbReference>
<dbReference type="Proteomes" id="UP000186341">
    <property type="component" value="Unassembled WGS sequence"/>
</dbReference>
<dbReference type="InterPro" id="IPR051158">
    <property type="entry name" value="Metallophosphoesterase_sf"/>
</dbReference>
<dbReference type="PANTHER" id="PTHR31302">
    <property type="entry name" value="TRANSMEMBRANE PROTEIN WITH METALLOPHOSPHOESTERASE DOMAIN-RELATED"/>
    <property type="match status" value="1"/>
</dbReference>
<comment type="caution">
    <text evidence="1">The sequence shown here is derived from an EMBL/GenBank/DDBJ whole genome shotgun (WGS) entry which is preliminary data.</text>
</comment>
<organism evidence="1 2">
    <name type="scientific">Ileibacterium valens</name>
    <dbReference type="NCBI Taxonomy" id="1862668"/>
    <lineage>
        <taxon>Bacteria</taxon>
        <taxon>Bacillati</taxon>
        <taxon>Bacillota</taxon>
        <taxon>Erysipelotrichia</taxon>
        <taxon>Erysipelotrichales</taxon>
        <taxon>Erysipelotrichaceae</taxon>
        <taxon>Ileibacterium</taxon>
    </lineage>
</organism>
<proteinExistence type="predicted"/>
<evidence type="ECO:0000313" key="2">
    <source>
        <dbReference type="Proteomes" id="UP000186341"/>
    </source>
</evidence>
<protein>
    <recommendedName>
        <fullName evidence="3">Calcineurin-like phosphoesterase domain-containing protein</fullName>
    </recommendedName>
</protein>
<reference evidence="1 2" key="1">
    <citation type="submission" date="2016-11" db="EMBL/GenBank/DDBJ databases">
        <title>Description of two novel members of the family Erysipelotrichaceae: Ileibacterium lipovorans gen. nov., sp. nov. and Dubosiella newyorkensis, gen. nov., sp. nov.</title>
        <authorList>
            <person name="Cox L.M."/>
            <person name="Sohn J."/>
            <person name="Tyrrell K.L."/>
            <person name="Citron D.M."/>
            <person name="Lawson P.A."/>
            <person name="Patel N.B."/>
            <person name="Iizumi T."/>
            <person name="Perez-Perez G.I."/>
            <person name="Goldstein E.J."/>
            <person name="Blaser M.J."/>
        </authorList>
    </citation>
    <scope>NUCLEOTIDE SEQUENCE [LARGE SCALE GENOMIC DNA]</scope>
    <source>
        <strain evidence="1 2">NYU-BL-A3</strain>
    </source>
</reference>
<accession>A0A1U7NF46</accession>